<dbReference type="AlphaFoldDB" id="A0A917TTM9"/>
<dbReference type="Proteomes" id="UP000642070">
    <property type="component" value="Unassembled WGS sequence"/>
</dbReference>
<evidence type="ECO:0000259" key="4">
    <source>
        <dbReference type="PROSITE" id="PS50932"/>
    </source>
</evidence>
<dbReference type="PANTHER" id="PTHR30146">
    <property type="entry name" value="LACI-RELATED TRANSCRIPTIONAL REPRESSOR"/>
    <property type="match status" value="1"/>
</dbReference>
<dbReference type="InterPro" id="IPR010982">
    <property type="entry name" value="Lambda_DNA-bd_dom_sf"/>
</dbReference>
<dbReference type="InterPro" id="IPR028082">
    <property type="entry name" value="Peripla_BP_I"/>
</dbReference>
<comment type="caution">
    <text evidence="5">The sequence shown here is derived from an EMBL/GenBank/DDBJ whole genome shotgun (WGS) entry which is preliminary data.</text>
</comment>
<dbReference type="RefSeq" id="WP_190251677.1">
    <property type="nucleotide sequence ID" value="NZ_BMPI01000020.1"/>
</dbReference>
<keyword evidence="1" id="KW-0805">Transcription regulation</keyword>
<name>A0A917TTM9_9ACTN</name>
<organism evidence="5 6">
    <name type="scientific">Dactylosporangium sucinum</name>
    <dbReference type="NCBI Taxonomy" id="1424081"/>
    <lineage>
        <taxon>Bacteria</taxon>
        <taxon>Bacillati</taxon>
        <taxon>Actinomycetota</taxon>
        <taxon>Actinomycetes</taxon>
        <taxon>Micromonosporales</taxon>
        <taxon>Micromonosporaceae</taxon>
        <taxon>Dactylosporangium</taxon>
    </lineage>
</organism>
<reference evidence="5" key="2">
    <citation type="submission" date="2020-09" db="EMBL/GenBank/DDBJ databases">
        <authorList>
            <person name="Sun Q."/>
            <person name="Ohkuma M."/>
        </authorList>
    </citation>
    <scope>NUCLEOTIDE SEQUENCE</scope>
    <source>
        <strain evidence="5">JCM 19831</strain>
    </source>
</reference>
<dbReference type="EMBL" id="BMPI01000020">
    <property type="protein sequence ID" value="GGM36832.1"/>
    <property type="molecule type" value="Genomic_DNA"/>
</dbReference>
<dbReference type="SUPFAM" id="SSF47413">
    <property type="entry name" value="lambda repressor-like DNA-binding domains"/>
    <property type="match status" value="1"/>
</dbReference>
<accession>A0A917TTM9</accession>
<proteinExistence type="predicted"/>
<dbReference type="InterPro" id="IPR000843">
    <property type="entry name" value="HTH_LacI"/>
</dbReference>
<dbReference type="SUPFAM" id="SSF53822">
    <property type="entry name" value="Periplasmic binding protein-like I"/>
    <property type="match status" value="1"/>
</dbReference>
<evidence type="ECO:0000313" key="6">
    <source>
        <dbReference type="Proteomes" id="UP000642070"/>
    </source>
</evidence>
<reference evidence="5" key="1">
    <citation type="journal article" date="2014" name="Int. J. Syst. Evol. Microbiol.">
        <title>Complete genome sequence of Corynebacterium casei LMG S-19264T (=DSM 44701T), isolated from a smear-ripened cheese.</title>
        <authorList>
            <consortium name="US DOE Joint Genome Institute (JGI-PGF)"/>
            <person name="Walter F."/>
            <person name="Albersmeier A."/>
            <person name="Kalinowski J."/>
            <person name="Ruckert C."/>
        </authorList>
    </citation>
    <scope>NUCLEOTIDE SEQUENCE</scope>
    <source>
        <strain evidence="5">JCM 19831</strain>
    </source>
</reference>
<keyword evidence="6" id="KW-1185">Reference proteome</keyword>
<dbReference type="GO" id="GO:0003700">
    <property type="term" value="F:DNA-binding transcription factor activity"/>
    <property type="evidence" value="ECO:0007669"/>
    <property type="project" value="TreeGrafter"/>
</dbReference>
<sequence>MNRRSVTIVDLAESLGLSKTTVADALKGSGRVAESTRRRVLEAAGERGYMANRAAQQLRTRSAGAIGLYIPPKVRSMSFYMPFALGVADEASHHAWDLTLLTRWPRNGKPANQVDGVIVIDALPGDPVVKRLIDLPVPIVTAGRSTDIPPDRLAAVIEIEYERMCGVVLDRLEALGAGRPALVSPVAGDDLSWSRQLQRGYQSWCDRQRKPSHLVTMPTFPTTDDLATAMAKVLAVQEIDAILFAWQDIATRAAIQLDHLCSTTGRSVSLATIVSSMDHFNNAYLTALDLRPHLFGQSAARLLREVVVEPPNRTIHRLHEAKLVE</sequence>
<keyword evidence="2" id="KW-0238">DNA-binding</keyword>
<dbReference type="CDD" id="cd01392">
    <property type="entry name" value="HTH_LacI"/>
    <property type="match status" value="1"/>
</dbReference>
<protein>
    <submittedName>
        <fullName evidence="5">LacI-family transcriptional regulator</fullName>
    </submittedName>
</protein>
<dbReference type="SMART" id="SM00354">
    <property type="entry name" value="HTH_LACI"/>
    <property type="match status" value="1"/>
</dbReference>
<gene>
    <name evidence="5" type="ORF">GCM10007977_042870</name>
</gene>
<dbReference type="Pfam" id="PF00356">
    <property type="entry name" value="LacI"/>
    <property type="match status" value="1"/>
</dbReference>
<evidence type="ECO:0000256" key="1">
    <source>
        <dbReference type="ARBA" id="ARBA00023015"/>
    </source>
</evidence>
<evidence type="ECO:0000256" key="3">
    <source>
        <dbReference type="ARBA" id="ARBA00023163"/>
    </source>
</evidence>
<evidence type="ECO:0000313" key="5">
    <source>
        <dbReference type="EMBL" id="GGM36832.1"/>
    </source>
</evidence>
<dbReference type="PROSITE" id="PS50932">
    <property type="entry name" value="HTH_LACI_2"/>
    <property type="match status" value="1"/>
</dbReference>
<dbReference type="Gene3D" id="1.10.260.40">
    <property type="entry name" value="lambda repressor-like DNA-binding domains"/>
    <property type="match status" value="1"/>
</dbReference>
<dbReference type="Gene3D" id="3.40.50.2300">
    <property type="match status" value="2"/>
</dbReference>
<dbReference type="InterPro" id="IPR046335">
    <property type="entry name" value="LacI/GalR-like_sensor"/>
</dbReference>
<dbReference type="PANTHER" id="PTHR30146:SF109">
    <property type="entry name" value="HTH-TYPE TRANSCRIPTIONAL REGULATOR GALS"/>
    <property type="match status" value="1"/>
</dbReference>
<dbReference type="Pfam" id="PF13377">
    <property type="entry name" value="Peripla_BP_3"/>
    <property type="match status" value="1"/>
</dbReference>
<feature type="domain" description="HTH lacI-type" evidence="4">
    <location>
        <begin position="6"/>
        <end position="60"/>
    </location>
</feature>
<keyword evidence="3" id="KW-0804">Transcription</keyword>
<dbReference type="GO" id="GO:0000976">
    <property type="term" value="F:transcription cis-regulatory region binding"/>
    <property type="evidence" value="ECO:0007669"/>
    <property type="project" value="TreeGrafter"/>
</dbReference>
<evidence type="ECO:0000256" key="2">
    <source>
        <dbReference type="ARBA" id="ARBA00023125"/>
    </source>
</evidence>